<evidence type="ECO:0000256" key="9">
    <source>
        <dbReference type="ARBA" id="ARBA00035112"/>
    </source>
</evidence>
<dbReference type="Proteomes" id="UP000007796">
    <property type="component" value="Unassembled WGS sequence"/>
</dbReference>
<keyword evidence="3 11" id="KW-0812">Transmembrane</keyword>
<accession>F0XI99</accession>
<evidence type="ECO:0000256" key="11">
    <source>
        <dbReference type="SAM" id="Phobius"/>
    </source>
</evidence>
<dbReference type="PANTHER" id="PTHR33365:SF11">
    <property type="entry name" value="TAT PATHWAY SIGNAL SEQUENCE"/>
    <property type="match status" value="1"/>
</dbReference>
<comment type="pathway">
    <text evidence="2">Mycotoxin biosynthesis.</text>
</comment>
<evidence type="ECO:0000256" key="10">
    <source>
        <dbReference type="SAM" id="MobiDB-lite"/>
    </source>
</evidence>
<dbReference type="GO" id="GO:0016491">
    <property type="term" value="F:oxidoreductase activity"/>
    <property type="evidence" value="ECO:0007669"/>
    <property type="project" value="UniProtKB-KW"/>
</dbReference>
<feature type="region of interest" description="Disordered" evidence="10">
    <location>
        <begin position="15"/>
        <end position="35"/>
    </location>
</feature>
<keyword evidence="4 11" id="KW-1133">Transmembrane helix</keyword>
<dbReference type="GO" id="GO:0043386">
    <property type="term" value="P:mycotoxin biosynthetic process"/>
    <property type="evidence" value="ECO:0007669"/>
    <property type="project" value="InterPro"/>
</dbReference>
<evidence type="ECO:0000256" key="3">
    <source>
        <dbReference type="ARBA" id="ARBA00022692"/>
    </source>
</evidence>
<feature type="compositionally biased region" description="Basic and acidic residues" evidence="10">
    <location>
        <begin position="15"/>
        <end position="28"/>
    </location>
</feature>
<name>F0XI99_GROCL</name>
<evidence type="ECO:0000256" key="4">
    <source>
        <dbReference type="ARBA" id="ARBA00022989"/>
    </source>
</evidence>
<dbReference type="InterPro" id="IPR021765">
    <property type="entry name" value="UstYa-like"/>
</dbReference>
<dbReference type="RefSeq" id="XP_014172458.1">
    <property type="nucleotide sequence ID" value="XM_014316983.1"/>
</dbReference>
<dbReference type="Pfam" id="PF11807">
    <property type="entry name" value="UstYa"/>
    <property type="match status" value="1"/>
</dbReference>
<evidence type="ECO:0000256" key="2">
    <source>
        <dbReference type="ARBA" id="ARBA00004685"/>
    </source>
</evidence>
<dbReference type="OrthoDB" id="3687641at2759"/>
<dbReference type="AlphaFoldDB" id="F0XI99"/>
<keyword evidence="13" id="KW-1185">Reference proteome</keyword>
<evidence type="ECO:0000256" key="7">
    <source>
        <dbReference type="ARBA" id="ARBA00023136"/>
    </source>
</evidence>
<protein>
    <recommendedName>
        <fullName evidence="14">Oxidase ustYa</fullName>
    </recommendedName>
</protein>
<keyword evidence="7 11" id="KW-0472">Membrane</keyword>
<gene>
    <name evidence="12" type="ORF">CMQ_2905</name>
</gene>
<dbReference type="EMBL" id="GL629769">
    <property type="protein sequence ID" value="EFX02976.1"/>
    <property type="molecule type" value="Genomic_DNA"/>
</dbReference>
<keyword evidence="8" id="KW-0325">Glycoprotein</keyword>
<evidence type="ECO:0008006" key="14">
    <source>
        <dbReference type="Google" id="ProtNLM"/>
    </source>
</evidence>
<evidence type="ECO:0000256" key="1">
    <source>
        <dbReference type="ARBA" id="ARBA00004167"/>
    </source>
</evidence>
<evidence type="ECO:0000313" key="13">
    <source>
        <dbReference type="Proteomes" id="UP000007796"/>
    </source>
</evidence>
<organism evidence="13">
    <name type="scientific">Grosmannia clavigera (strain kw1407 / UAMH 11150)</name>
    <name type="common">Blue stain fungus</name>
    <name type="synonym">Graphiocladiella clavigera</name>
    <dbReference type="NCBI Taxonomy" id="655863"/>
    <lineage>
        <taxon>Eukaryota</taxon>
        <taxon>Fungi</taxon>
        <taxon>Dikarya</taxon>
        <taxon>Ascomycota</taxon>
        <taxon>Pezizomycotina</taxon>
        <taxon>Sordariomycetes</taxon>
        <taxon>Sordariomycetidae</taxon>
        <taxon>Ophiostomatales</taxon>
        <taxon>Ophiostomataceae</taxon>
        <taxon>Leptographium</taxon>
    </lineage>
</organism>
<dbReference type="GO" id="GO:0016020">
    <property type="term" value="C:membrane"/>
    <property type="evidence" value="ECO:0007669"/>
    <property type="project" value="UniProtKB-SubCell"/>
</dbReference>
<dbReference type="InParanoid" id="F0XI99"/>
<dbReference type="GeneID" id="25975946"/>
<feature type="transmembrane region" description="Helical" evidence="11">
    <location>
        <begin position="74"/>
        <end position="91"/>
    </location>
</feature>
<keyword evidence="6" id="KW-0843">Virulence</keyword>
<dbReference type="PANTHER" id="PTHR33365">
    <property type="entry name" value="YALI0B05434P"/>
    <property type="match status" value="1"/>
</dbReference>
<proteinExistence type="inferred from homology"/>
<evidence type="ECO:0000256" key="8">
    <source>
        <dbReference type="ARBA" id="ARBA00023180"/>
    </source>
</evidence>
<evidence type="ECO:0000256" key="5">
    <source>
        <dbReference type="ARBA" id="ARBA00023002"/>
    </source>
</evidence>
<evidence type="ECO:0000313" key="12">
    <source>
        <dbReference type="EMBL" id="EFX02976.1"/>
    </source>
</evidence>
<dbReference type="STRING" id="655863.F0XI99"/>
<comment type="similarity">
    <text evidence="9">Belongs to the ustYa family.</text>
</comment>
<dbReference type="eggNOG" id="ENOG502RK6Z">
    <property type="taxonomic scope" value="Eukaryota"/>
</dbReference>
<comment type="subcellular location">
    <subcellularLocation>
        <location evidence="1">Membrane</location>
        <topology evidence="1">Single-pass membrane protein</topology>
    </subcellularLocation>
</comment>
<evidence type="ECO:0000256" key="6">
    <source>
        <dbReference type="ARBA" id="ARBA00023026"/>
    </source>
</evidence>
<reference evidence="12 13" key="1">
    <citation type="journal article" date="2011" name="Proc. Natl. Acad. Sci. U.S.A.">
        <title>Genome and transcriptome analyses of the mountain pine beetle-fungal symbiont Grosmannia clavigera, a lodgepole pine pathogen.</title>
        <authorList>
            <person name="DiGuistini S."/>
            <person name="Wang Y."/>
            <person name="Liao N.Y."/>
            <person name="Taylor G."/>
            <person name="Tanguay P."/>
            <person name="Feau N."/>
            <person name="Henrissat B."/>
            <person name="Chan S.K."/>
            <person name="Hesse-Orce U."/>
            <person name="Alamouti S.M."/>
            <person name="Tsui C.K.M."/>
            <person name="Docking R.T."/>
            <person name="Levasseur A."/>
            <person name="Haridas S."/>
            <person name="Robertson G."/>
            <person name="Birol I."/>
            <person name="Holt R.A."/>
            <person name="Marra M.A."/>
            <person name="Hamelin R.C."/>
            <person name="Hirst M."/>
            <person name="Jones S.J.M."/>
            <person name="Bohlmann J."/>
            <person name="Breuil C."/>
        </authorList>
    </citation>
    <scope>NUCLEOTIDE SEQUENCE [LARGE SCALE GENOMIC DNA]</scope>
    <source>
        <strain evidence="13">kw1407 / UAMH 11150</strain>
    </source>
</reference>
<dbReference type="HOGENOM" id="CLU_042941_4_0_1"/>
<sequence length="269" mass="30245">MDSSTRTYKNVDTLDEHDRDHISDHESSTEVGSLMGEDEKRWDDIDLEDARIRGYRMVGIRVAAALDTAHCHRWLIDTVLLIVILCLLLLLHARGRPQASWQVGGDYTGEGPHFTTRVVKWESDESFTPSEPNGFYSEKTLARWNTLMPVGAGYASPNKTTFFTTTMTHQLHCVFVLGRIFNALESNNGSSLPEDYQTHVLHCLDYMRQGAMCAADLTLEAHTPMDGSDNGPTDGGWSGHHVCKDYGEVVHYLEYQIKDGVRTVLPIED</sequence>
<keyword evidence="5" id="KW-0560">Oxidoreductase</keyword>